<name>A0ABV3QU24_9HYPH</name>
<keyword evidence="5" id="KW-0966">Cell projection</keyword>
<keyword evidence="3 4" id="KW-0694">RNA-binding</keyword>
<keyword evidence="1 4" id="KW-0678">Repressor</keyword>
<evidence type="ECO:0000256" key="3">
    <source>
        <dbReference type="ARBA" id="ARBA00022884"/>
    </source>
</evidence>
<comment type="similarity">
    <text evidence="4">Belongs to the FlbT family.</text>
</comment>
<keyword evidence="6" id="KW-1185">Reference proteome</keyword>
<evidence type="ECO:0000313" key="6">
    <source>
        <dbReference type="Proteomes" id="UP001556196"/>
    </source>
</evidence>
<keyword evidence="2 4" id="KW-1005">Bacterial flagellum biogenesis</keyword>
<keyword evidence="5" id="KW-0282">Flagellum</keyword>
<reference evidence="5 6" key="1">
    <citation type="submission" date="2024-06" db="EMBL/GenBank/DDBJ databases">
        <authorList>
            <person name="Tuo L."/>
        </authorList>
    </citation>
    <scope>NUCLEOTIDE SEQUENCE [LARGE SCALE GENOMIC DNA]</scope>
    <source>
        <strain evidence="5 6">ZMM04-5</strain>
    </source>
</reference>
<comment type="caution">
    <text evidence="5">The sequence shown here is derived from an EMBL/GenBank/DDBJ whole genome shotgun (WGS) entry which is preliminary data.</text>
</comment>
<dbReference type="Proteomes" id="UP001556196">
    <property type="component" value="Unassembled WGS sequence"/>
</dbReference>
<evidence type="ECO:0000256" key="4">
    <source>
        <dbReference type="HAMAP-Rule" id="MF_00783"/>
    </source>
</evidence>
<dbReference type="InterPro" id="IPR009967">
    <property type="entry name" value="Flagellum_FlbT"/>
</dbReference>
<dbReference type="HAMAP" id="MF_00783">
    <property type="entry name" value="FlbT"/>
    <property type="match status" value="1"/>
</dbReference>
<organism evidence="5 6">
    <name type="scientific">Mesorhizobium marinum</name>
    <dbReference type="NCBI Taxonomy" id="3228790"/>
    <lineage>
        <taxon>Bacteria</taxon>
        <taxon>Pseudomonadati</taxon>
        <taxon>Pseudomonadota</taxon>
        <taxon>Alphaproteobacteria</taxon>
        <taxon>Hyphomicrobiales</taxon>
        <taxon>Phyllobacteriaceae</taxon>
        <taxon>Mesorhizobium</taxon>
    </lineage>
</organism>
<sequence length="157" mass="17610">MKNTLKISLKPNEKIYLNGAVIKVDRKVTLELLNDVQFLLESHVLQIDQASTPLRQLYFILQVMLMNPDGADDAYALFRRSLPLMLASFSDPEITGTLKHVDRMVGEGHIYEALKAIRGLYPRELKVIGGNDDQPAEVQAIRPELEKRQAAQAGAAR</sequence>
<protein>
    <recommendedName>
        <fullName evidence="4">Probable flagellum biosynthesis repressor protein FlbT</fullName>
    </recommendedName>
</protein>
<dbReference type="Pfam" id="PF07378">
    <property type="entry name" value="FlbT"/>
    <property type="match status" value="1"/>
</dbReference>
<evidence type="ECO:0000313" key="5">
    <source>
        <dbReference type="EMBL" id="MEW9804458.1"/>
    </source>
</evidence>
<gene>
    <name evidence="4 5" type="primary">flbT</name>
    <name evidence="5" type="ORF">ABUE31_00480</name>
</gene>
<evidence type="ECO:0000256" key="2">
    <source>
        <dbReference type="ARBA" id="ARBA00022795"/>
    </source>
</evidence>
<keyword evidence="5" id="KW-0969">Cilium</keyword>
<dbReference type="NCBIfam" id="NF001995">
    <property type="entry name" value="PRK00794.1-1"/>
    <property type="match status" value="1"/>
</dbReference>
<dbReference type="EMBL" id="JBFOCI010000001">
    <property type="protein sequence ID" value="MEW9804458.1"/>
    <property type="molecule type" value="Genomic_DNA"/>
</dbReference>
<accession>A0ABV3QU24</accession>
<comment type="function">
    <text evidence="4">Has a post-transcriptional repressor function in flagellum biogenesis. Associates with the 5'-UTR of fljK mRNA and promotes its degradation.</text>
</comment>
<proteinExistence type="inferred from homology"/>
<evidence type="ECO:0000256" key="1">
    <source>
        <dbReference type="ARBA" id="ARBA00022491"/>
    </source>
</evidence>
<dbReference type="RefSeq" id="WP_367721511.1">
    <property type="nucleotide sequence ID" value="NZ_JBFOCI010000001.1"/>
</dbReference>
<dbReference type="PIRSF" id="PIRSF009533">
    <property type="entry name" value="FlbT"/>
    <property type="match status" value="1"/>
</dbReference>